<proteinExistence type="predicted"/>
<sequence>MESIYKFIEYINESNILSMGLLIFAILYLIYLYNKKEEIENYLGLKLIGFYLLGAFTFNFKFESFTAIIPIGIIIYLAFMKNKERVNCVIKKKASIMGLIILCVGVLNSIIYNNVEYRDRNIPIKNISIKSLRSDYEVIKKELSIDDLASVESLDLEYNKNNKIRRLSYTIKDQNNKTYFISTNGKSYSINTSKTYESEDETFMFSSMGYYNMDIETLLDVMSNTKFKKYENTSYYTAIYKNEENYYENDKNLYIVDLANYSTKKLNSKYPIYDAVDISHMPMEQVSEGSWTSTKTDTYLMRYNIDEELDE</sequence>
<evidence type="ECO:0000313" key="3">
    <source>
        <dbReference type="Proteomes" id="UP000031189"/>
    </source>
</evidence>
<protein>
    <submittedName>
        <fullName evidence="2">Uncharacterized protein</fullName>
    </submittedName>
</protein>
<organism evidence="2 3">
    <name type="scientific">Terrisporobacter othiniensis</name>
    <dbReference type="NCBI Taxonomy" id="1577792"/>
    <lineage>
        <taxon>Bacteria</taxon>
        <taxon>Bacillati</taxon>
        <taxon>Bacillota</taxon>
        <taxon>Clostridia</taxon>
        <taxon>Peptostreptococcales</taxon>
        <taxon>Peptostreptococcaceae</taxon>
        <taxon>Terrisporobacter</taxon>
    </lineage>
</organism>
<comment type="caution">
    <text evidence="2">The sequence shown here is derived from an EMBL/GenBank/DDBJ whole genome shotgun (WGS) entry which is preliminary data.</text>
</comment>
<accession>A0A0B3W1G0</accession>
<evidence type="ECO:0000313" key="2">
    <source>
        <dbReference type="EMBL" id="KHS58873.1"/>
    </source>
</evidence>
<dbReference type="EMBL" id="JWHR01000003">
    <property type="protein sequence ID" value="KHS58873.1"/>
    <property type="molecule type" value="Genomic_DNA"/>
</dbReference>
<dbReference type="OrthoDB" id="1747727at2"/>
<name>A0A0B3W1G0_9FIRM</name>
<dbReference type="AlphaFoldDB" id="A0A0B3W1G0"/>
<evidence type="ECO:0000256" key="1">
    <source>
        <dbReference type="SAM" id="Phobius"/>
    </source>
</evidence>
<dbReference type="RefSeq" id="WP_039677889.1">
    <property type="nucleotide sequence ID" value="NZ_JAXECK010000032.1"/>
</dbReference>
<feature type="transmembrane region" description="Helical" evidence="1">
    <location>
        <begin position="16"/>
        <end position="34"/>
    </location>
</feature>
<feature type="transmembrane region" description="Helical" evidence="1">
    <location>
        <begin position="94"/>
        <end position="112"/>
    </location>
</feature>
<keyword evidence="1" id="KW-0472">Membrane</keyword>
<keyword evidence="1" id="KW-0812">Transmembrane</keyword>
<dbReference type="Proteomes" id="UP000031189">
    <property type="component" value="Unassembled WGS sequence"/>
</dbReference>
<keyword evidence="3" id="KW-1185">Reference proteome</keyword>
<keyword evidence="1" id="KW-1133">Transmembrane helix</keyword>
<reference evidence="2 3" key="1">
    <citation type="submission" date="2014-12" db="EMBL/GenBank/DDBJ databases">
        <title>Draft genome sequence of Terrisporobacter sp. 08-306576, isolated from the blood culture of a bacteremia patient.</title>
        <authorList>
            <person name="Lund L.C."/>
            <person name="Sydenham T.V."/>
            <person name="Hogh S.V."/>
            <person name="Skov M.N."/>
            <person name="Kemp M."/>
            <person name="Justesen U.S."/>
        </authorList>
    </citation>
    <scope>NUCLEOTIDE SEQUENCE [LARGE SCALE GENOMIC DNA]</scope>
    <source>
        <strain evidence="2 3">08-306576</strain>
    </source>
</reference>
<gene>
    <name evidence="2" type="ORF">QX51_00250</name>
</gene>
<feature type="transmembrane region" description="Helical" evidence="1">
    <location>
        <begin position="41"/>
        <end position="58"/>
    </location>
</feature>